<reference evidence="1 2" key="1">
    <citation type="submission" date="2018-06" db="EMBL/GenBank/DDBJ databases">
        <title>Comparative genomics reveals the genomic features of Rhizophagus irregularis, R. cerebriforme, R. diaphanum and Gigaspora rosea, and their symbiotic lifestyle signature.</title>
        <authorList>
            <person name="Morin E."/>
            <person name="San Clemente H."/>
            <person name="Chen E.C.H."/>
            <person name="De La Providencia I."/>
            <person name="Hainaut M."/>
            <person name="Kuo A."/>
            <person name="Kohler A."/>
            <person name="Murat C."/>
            <person name="Tang N."/>
            <person name="Roy S."/>
            <person name="Loubradou J."/>
            <person name="Henrissat B."/>
            <person name="Grigoriev I.V."/>
            <person name="Corradi N."/>
            <person name="Roux C."/>
            <person name="Martin F.M."/>
        </authorList>
    </citation>
    <scope>NUCLEOTIDE SEQUENCE [LARGE SCALE GENOMIC DNA]</scope>
    <source>
        <strain evidence="1 2">DAOM 194757</strain>
    </source>
</reference>
<organism evidence="1 2">
    <name type="scientific">Gigaspora rosea</name>
    <dbReference type="NCBI Taxonomy" id="44941"/>
    <lineage>
        <taxon>Eukaryota</taxon>
        <taxon>Fungi</taxon>
        <taxon>Fungi incertae sedis</taxon>
        <taxon>Mucoromycota</taxon>
        <taxon>Glomeromycotina</taxon>
        <taxon>Glomeromycetes</taxon>
        <taxon>Diversisporales</taxon>
        <taxon>Gigasporaceae</taxon>
        <taxon>Gigaspora</taxon>
    </lineage>
</organism>
<proteinExistence type="predicted"/>
<dbReference type="Proteomes" id="UP000266673">
    <property type="component" value="Unassembled WGS sequence"/>
</dbReference>
<dbReference type="AlphaFoldDB" id="A0A397TNU8"/>
<keyword evidence="2" id="KW-1185">Reference proteome</keyword>
<sequence length="60" mass="7102">MTIKHFEKLSNNYIELLEKGIDFNVIIKNKLKDSLKDVNSIMKIDLESHISIQQFEIIIR</sequence>
<dbReference type="OrthoDB" id="408604at2759"/>
<dbReference type="EMBL" id="QKWP01006625">
    <property type="protein sequence ID" value="RIA99870.1"/>
    <property type="molecule type" value="Genomic_DNA"/>
</dbReference>
<evidence type="ECO:0000313" key="1">
    <source>
        <dbReference type="EMBL" id="RIA99870.1"/>
    </source>
</evidence>
<protein>
    <submittedName>
        <fullName evidence="1">Uncharacterized protein</fullName>
    </submittedName>
</protein>
<comment type="caution">
    <text evidence="1">The sequence shown here is derived from an EMBL/GenBank/DDBJ whole genome shotgun (WGS) entry which is preliminary data.</text>
</comment>
<evidence type="ECO:0000313" key="2">
    <source>
        <dbReference type="Proteomes" id="UP000266673"/>
    </source>
</evidence>
<name>A0A397TNU8_9GLOM</name>
<accession>A0A397TNU8</accession>
<gene>
    <name evidence="1" type="ORF">C2G38_2237013</name>
</gene>